<evidence type="ECO:0000256" key="7">
    <source>
        <dbReference type="ARBA" id="ARBA00023065"/>
    </source>
</evidence>
<keyword evidence="6 13" id="KW-0813">Transport</keyword>
<evidence type="ECO:0000313" key="17">
    <source>
        <dbReference type="Proteomes" id="UP000254326"/>
    </source>
</evidence>
<dbReference type="CDD" id="cd12152">
    <property type="entry name" value="F1-ATPase_delta"/>
    <property type="match status" value="1"/>
</dbReference>
<evidence type="ECO:0000256" key="11">
    <source>
        <dbReference type="ARBA" id="ARBA00030215"/>
    </source>
</evidence>
<evidence type="ECO:0000256" key="5">
    <source>
        <dbReference type="ARBA" id="ARBA00014480"/>
    </source>
</evidence>
<evidence type="ECO:0000256" key="9">
    <source>
        <dbReference type="ARBA" id="ARBA00023196"/>
    </source>
</evidence>
<accession>A0A370UAT7</accession>
<keyword evidence="17" id="KW-1185">Reference proteome</keyword>
<evidence type="ECO:0000256" key="14">
    <source>
        <dbReference type="RuleBase" id="RU003656"/>
    </source>
</evidence>
<dbReference type="GO" id="GO:0046933">
    <property type="term" value="F:proton-transporting ATP synthase activity, rotational mechanism"/>
    <property type="evidence" value="ECO:0007669"/>
    <property type="project" value="UniProtKB-UniRule"/>
</dbReference>
<reference evidence="16 17" key="1">
    <citation type="submission" date="2018-06" db="EMBL/GenBank/DDBJ databases">
        <title>Marinomonas sp. YLB-05 draft genome sequence.</title>
        <authorList>
            <person name="Yu L."/>
            <person name="Tang X."/>
        </authorList>
    </citation>
    <scope>NUCLEOTIDE SEQUENCE [LARGE SCALE GENOMIC DNA]</scope>
    <source>
        <strain evidence="16 17">YLB-05</strain>
    </source>
</reference>
<keyword evidence="9 13" id="KW-0139">CF(1)</keyword>
<evidence type="ECO:0000256" key="8">
    <source>
        <dbReference type="ARBA" id="ARBA00023136"/>
    </source>
</evidence>
<evidence type="ECO:0000256" key="6">
    <source>
        <dbReference type="ARBA" id="ARBA00022448"/>
    </source>
</evidence>
<dbReference type="Proteomes" id="UP000254326">
    <property type="component" value="Unassembled WGS sequence"/>
</dbReference>
<comment type="caution">
    <text evidence="16">The sequence shown here is derived from an EMBL/GenBank/DDBJ whole genome shotgun (WGS) entry which is preliminary data.</text>
</comment>
<dbReference type="Pfam" id="PF02823">
    <property type="entry name" value="ATP-synt_DE_N"/>
    <property type="match status" value="1"/>
</dbReference>
<dbReference type="InterPro" id="IPR036771">
    <property type="entry name" value="ATPsynth_dsu/esu_N"/>
</dbReference>
<dbReference type="NCBIfam" id="TIGR01216">
    <property type="entry name" value="ATP_synt_epsi"/>
    <property type="match status" value="1"/>
</dbReference>
<evidence type="ECO:0000256" key="2">
    <source>
        <dbReference type="ARBA" id="ARBA00004184"/>
    </source>
</evidence>
<keyword evidence="13" id="KW-0375">Hydrogen ion transport</keyword>
<evidence type="ECO:0000256" key="1">
    <source>
        <dbReference type="ARBA" id="ARBA00003543"/>
    </source>
</evidence>
<evidence type="ECO:0000259" key="15">
    <source>
        <dbReference type="Pfam" id="PF02823"/>
    </source>
</evidence>
<dbReference type="PANTHER" id="PTHR13822">
    <property type="entry name" value="ATP SYNTHASE DELTA/EPSILON CHAIN"/>
    <property type="match status" value="1"/>
</dbReference>
<dbReference type="OrthoDB" id="9791445at2"/>
<dbReference type="RefSeq" id="WP_115466948.1">
    <property type="nucleotide sequence ID" value="NZ_QKRA01000002.1"/>
</dbReference>
<organism evidence="16 17">
    <name type="scientific">Marinomonas piezotolerans</name>
    <dbReference type="NCBI Taxonomy" id="2213058"/>
    <lineage>
        <taxon>Bacteria</taxon>
        <taxon>Pseudomonadati</taxon>
        <taxon>Pseudomonadota</taxon>
        <taxon>Gammaproteobacteria</taxon>
        <taxon>Oceanospirillales</taxon>
        <taxon>Oceanospirillaceae</taxon>
        <taxon>Marinomonas</taxon>
    </lineage>
</organism>
<evidence type="ECO:0000313" key="16">
    <source>
        <dbReference type="EMBL" id="RDL44910.1"/>
    </source>
</evidence>
<dbReference type="GO" id="GO:0005524">
    <property type="term" value="F:ATP binding"/>
    <property type="evidence" value="ECO:0007669"/>
    <property type="project" value="UniProtKB-UniRule"/>
</dbReference>
<keyword evidence="8 13" id="KW-0472">Membrane</keyword>
<dbReference type="EMBL" id="QKRA01000002">
    <property type="protein sequence ID" value="RDL44910.1"/>
    <property type="molecule type" value="Genomic_DNA"/>
</dbReference>
<dbReference type="InterPro" id="IPR001469">
    <property type="entry name" value="ATP_synth_F1_dsu/esu"/>
</dbReference>
<comment type="subcellular location">
    <subcellularLocation>
        <location evidence="13">Cell membrane</location>
        <topology evidence="13">Peripheral membrane protein</topology>
    </subcellularLocation>
    <subcellularLocation>
        <location evidence="2">Endomembrane system</location>
        <topology evidence="2">Peripheral membrane protein</topology>
    </subcellularLocation>
</comment>
<comment type="similarity">
    <text evidence="3 13 14">Belongs to the ATPase epsilon chain family.</text>
</comment>
<evidence type="ECO:0000256" key="10">
    <source>
        <dbReference type="ARBA" id="ARBA00023310"/>
    </source>
</evidence>
<dbReference type="InterPro" id="IPR020546">
    <property type="entry name" value="ATP_synth_F1_dsu/esu_N"/>
</dbReference>
<dbReference type="SUPFAM" id="SSF51344">
    <property type="entry name" value="Epsilon subunit of F1F0-ATP synthase N-terminal domain"/>
    <property type="match status" value="1"/>
</dbReference>
<comment type="subunit">
    <text evidence="4 13 14">F-type ATPases have 2 components, CF(1) - the catalytic core - and CF(0) - the membrane proton channel. CF(1) has five subunits: alpha(3), beta(3), gamma(1), delta(1), epsilon(1). CF(0) has three main subunits: a, b and c.</text>
</comment>
<comment type="function">
    <text evidence="1 13">Produces ATP from ADP in the presence of a proton gradient across the membrane.</text>
</comment>
<dbReference type="Gene3D" id="2.60.15.10">
    <property type="entry name" value="F0F1 ATP synthase delta/epsilon subunit, N-terminal"/>
    <property type="match status" value="1"/>
</dbReference>
<evidence type="ECO:0000256" key="12">
    <source>
        <dbReference type="ARBA" id="ARBA00031795"/>
    </source>
</evidence>
<name>A0A370UAT7_9GAMM</name>
<dbReference type="GO" id="GO:0045259">
    <property type="term" value="C:proton-transporting ATP synthase complex"/>
    <property type="evidence" value="ECO:0007669"/>
    <property type="project" value="UniProtKB-KW"/>
</dbReference>
<dbReference type="PANTHER" id="PTHR13822:SF10">
    <property type="entry name" value="ATP SYNTHASE EPSILON CHAIN, CHLOROPLASTIC"/>
    <property type="match status" value="1"/>
</dbReference>
<keyword evidence="10 13" id="KW-0066">ATP synthesis</keyword>
<dbReference type="HAMAP" id="MF_00530">
    <property type="entry name" value="ATP_synth_epsil_bac"/>
    <property type="match status" value="1"/>
</dbReference>
<proteinExistence type="inferred from homology"/>
<evidence type="ECO:0000256" key="4">
    <source>
        <dbReference type="ARBA" id="ARBA00011648"/>
    </source>
</evidence>
<feature type="domain" description="ATP synthase F1 complex delta/epsilon subunit N-terminal" evidence="15">
    <location>
        <begin position="7"/>
        <end position="82"/>
    </location>
</feature>
<sequence>MNQTIYFDIVSLDSKLFSNKVRHIVISASHGDLEIHPGHAPLLTLLKPGLSRVVHVDGREEVIYISGGFIEVQPHRVIVVADFVERELQLEKHNARATTLRTETYREPKKRVLGHQQTLEELTETSARLRAVSENREQIHIFGKKSRKSA</sequence>
<keyword evidence="7 13" id="KW-0406">Ion transport</keyword>
<dbReference type="AlphaFoldDB" id="A0A370UAT7"/>
<evidence type="ECO:0000256" key="13">
    <source>
        <dbReference type="HAMAP-Rule" id="MF_00530"/>
    </source>
</evidence>
<dbReference type="GO" id="GO:0012505">
    <property type="term" value="C:endomembrane system"/>
    <property type="evidence" value="ECO:0007669"/>
    <property type="project" value="UniProtKB-SubCell"/>
</dbReference>
<gene>
    <name evidence="13 16" type="primary">atpC</name>
    <name evidence="16" type="ORF">DN730_04640</name>
</gene>
<protein>
    <recommendedName>
        <fullName evidence="5 13">ATP synthase epsilon chain</fullName>
    </recommendedName>
    <alternativeName>
        <fullName evidence="12 13">ATP synthase F1 sector epsilon subunit</fullName>
    </alternativeName>
    <alternativeName>
        <fullName evidence="11 13">F-ATPase epsilon subunit</fullName>
    </alternativeName>
</protein>
<dbReference type="GO" id="GO:0005886">
    <property type="term" value="C:plasma membrane"/>
    <property type="evidence" value="ECO:0007669"/>
    <property type="project" value="UniProtKB-SubCell"/>
</dbReference>
<evidence type="ECO:0000256" key="3">
    <source>
        <dbReference type="ARBA" id="ARBA00005712"/>
    </source>
</evidence>
<keyword evidence="13" id="KW-1003">Cell membrane</keyword>